<reference evidence="2 3" key="1">
    <citation type="submission" date="2014-07" db="EMBL/GenBank/DDBJ databases">
        <title>Genome Sequencing of Dermacoccus nishinomiyaensis.</title>
        <authorList>
            <person name="Hong K.W."/>
            <person name="Chan K.G."/>
        </authorList>
    </citation>
    <scope>NUCLEOTIDE SEQUENCE [LARGE SCALE GENOMIC DNA]</scope>
    <source>
        <strain evidence="2 3">M25</strain>
        <plasmid evidence="3">Plasmid unnamed</plasmid>
    </source>
</reference>
<keyword evidence="3" id="KW-1185">Reference proteome</keyword>
<accession>A0A075JIY9</accession>
<keyword evidence="1" id="KW-0472">Membrane</keyword>
<gene>
    <name evidence="2" type="ORF">HX89_14525</name>
</gene>
<feature type="transmembrane region" description="Helical" evidence="1">
    <location>
        <begin position="47"/>
        <end position="69"/>
    </location>
</feature>
<organism evidence="2 3">
    <name type="scientific">Dermacoccus nishinomiyaensis</name>
    <dbReference type="NCBI Taxonomy" id="1274"/>
    <lineage>
        <taxon>Bacteria</taxon>
        <taxon>Bacillati</taxon>
        <taxon>Actinomycetota</taxon>
        <taxon>Actinomycetes</taxon>
        <taxon>Micrococcales</taxon>
        <taxon>Dermacoccaceae</taxon>
        <taxon>Dermacoccus</taxon>
    </lineage>
</organism>
<dbReference type="AlphaFoldDB" id="A0A075JIY9"/>
<keyword evidence="1" id="KW-1133">Transmembrane helix</keyword>
<proteinExistence type="predicted"/>
<evidence type="ECO:0000256" key="1">
    <source>
        <dbReference type="SAM" id="Phobius"/>
    </source>
</evidence>
<evidence type="ECO:0000313" key="2">
    <source>
        <dbReference type="EMBL" id="AIF41909.1"/>
    </source>
</evidence>
<sequence length="84" mass="9777">MTWPYHRRFAPAPAWMIRRQRVAYYLELVPRLSGRGQIRALVWQMRWALTAAGALVAFLYVFFTVWAVLSLLTMGLIPMPQAPK</sequence>
<geneLocation type="plasmid" evidence="2 3">
    <name>unnamed</name>
</geneLocation>
<dbReference type="Proteomes" id="UP000027986">
    <property type="component" value="Plasmid unnamed"/>
</dbReference>
<evidence type="ECO:0000313" key="3">
    <source>
        <dbReference type="Proteomes" id="UP000027986"/>
    </source>
</evidence>
<dbReference type="KEGG" id="dni:HX89_14525"/>
<protein>
    <submittedName>
        <fullName evidence="2">Uncharacterized protein</fullName>
    </submittedName>
</protein>
<keyword evidence="2" id="KW-0614">Plasmid</keyword>
<keyword evidence="1" id="KW-0812">Transmembrane</keyword>
<dbReference type="HOGENOM" id="CLU_2522077_0_0_11"/>
<dbReference type="EMBL" id="CP008890">
    <property type="protein sequence ID" value="AIF41909.1"/>
    <property type="molecule type" value="Genomic_DNA"/>
</dbReference>
<name>A0A075JIY9_9MICO</name>